<reference evidence="4" key="1">
    <citation type="submission" date="2016-11" db="EMBL/GenBank/DDBJ databases">
        <authorList>
            <person name="Varghese N."/>
            <person name="Submissions S."/>
        </authorList>
    </citation>
    <scope>NUCLEOTIDE SEQUENCE [LARGE SCALE GENOMIC DNA]</scope>
    <source>
        <strain evidence="4">DSM 28223</strain>
    </source>
</reference>
<evidence type="ECO:0000313" key="4">
    <source>
        <dbReference type="Proteomes" id="UP000184211"/>
    </source>
</evidence>
<dbReference type="PANTHER" id="PTHR35889:SF3">
    <property type="entry name" value="F-BOX DOMAIN-CONTAINING PROTEIN"/>
    <property type="match status" value="1"/>
</dbReference>
<keyword evidence="4" id="KW-1185">Reference proteome</keyword>
<dbReference type="STRING" id="870908.SAMN04488044_0527"/>
<dbReference type="EMBL" id="FQWM01000001">
    <property type="protein sequence ID" value="SHG34815.1"/>
    <property type="molecule type" value="Genomic_DNA"/>
</dbReference>
<dbReference type="Gene3D" id="1.10.760.10">
    <property type="entry name" value="Cytochrome c-like domain"/>
    <property type="match status" value="1"/>
</dbReference>
<dbReference type="Pfam" id="PF07635">
    <property type="entry name" value="PSCyt1"/>
    <property type="match status" value="1"/>
</dbReference>
<evidence type="ECO:0000259" key="2">
    <source>
        <dbReference type="Pfam" id="PF07635"/>
    </source>
</evidence>
<dbReference type="Proteomes" id="UP000184211">
    <property type="component" value="Unassembled WGS sequence"/>
</dbReference>
<organism evidence="3 4">
    <name type="scientific">Cognatishimia maritima</name>
    <dbReference type="NCBI Taxonomy" id="870908"/>
    <lineage>
        <taxon>Bacteria</taxon>
        <taxon>Pseudomonadati</taxon>
        <taxon>Pseudomonadota</taxon>
        <taxon>Alphaproteobacteria</taxon>
        <taxon>Rhodobacterales</taxon>
        <taxon>Paracoccaceae</taxon>
        <taxon>Cognatishimia</taxon>
    </lineage>
</organism>
<dbReference type="SUPFAM" id="SSF46626">
    <property type="entry name" value="Cytochrome c"/>
    <property type="match status" value="1"/>
</dbReference>
<dbReference type="GO" id="GO:0020037">
    <property type="term" value="F:heme binding"/>
    <property type="evidence" value="ECO:0007669"/>
    <property type="project" value="InterPro"/>
</dbReference>
<dbReference type="InterPro" id="IPR036909">
    <property type="entry name" value="Cyt_c-like_dom_sf"/>
</dbReference>
<proteinExistence type="predicted"/>
<feature type="signal peptide" evidence="1">
    <location>
        <begin position="1"/>
        <end position="26"/>
    </location>
</feature>
<gene>
    <name evidence="3" type="ORF">SAMN04488044_0527</name>
</gene>
<feature type="domain" description="Cytochrome C Planctomycete-type" evidence="2">
    <location>
        <begin position="45"/>
        <end position="100"/>
    </location>
</feature>
<dbReference type="AlphaFoldDB" id="A0A1M5J391"/>
<sequence length="131" mass="14161">MAGKRITLKSALAVIALVSAPLTTVAEEIAAPVWGDVSAIFQERCVMCHSAVSGATKGLRLDDYAALMRGSAQGVVLKKGDPKASILIRRLRGEIAPRMPFLSRALSEDQIALIERWIEMGMPESRGRVFP</sequence>
<dbReference type="GO" id="GO:0009055">
    <property type="term" value="F:electron transfer activity"/>
    <property type="evidence" value="ECO:0007669"/>
    <property type="project" value="InterPro"/>
</dbReference>
<feature type="chain" id="PRO_5013019567" evidence="1">
    <location>
        <begin position="27"/>
        <end position="131"/>
    </location>
</feature>
<protein>
    <submittedName>
        <fullName evidence="3">Planctomycete cytochrome C</fullName>
    </submittedName>
</protein>
<keyword evidence="1" id="KW-0732">Signal</keyword>
<evidence type="ECO:0000256" key="1">
    <source>
        <dbReference type="SAM" id="SignalP"/>
    </source>
</evidence>
<dbReference type="InterPro" id="IPR011429">
    <property type="entry name" value="Cyt_c_Planctomycete-type"/>
</dbReference>
<evidence type="ECO:0000313" key="3">
    <source>
        <dbReference type="EMBL" id="SHG34815.1"/>
    </source>
</evidence>
<dbReference type="PANTHER" id="PTHR35889">
    <property type="entry name" value="CYCLOINULO-OLIGOSACCHARIDE FRUCTANOTRANSFERASE-RELATED"/>
    <property type="match status" value="1"/>
</dbReference>
<accession>A0A1M5J391</accession>
<name>A0A1M5J391_9RHOB</name>